<dbReference type="GO" id="GO:0004030">
    <property type="term" value="F:aldehyde dehydrogenase [NAD(P)+] activity"/>
    <property type="evidence" value="ECO:0007669"/>
    <property type="project" value="UniProtKB-ARBA"/>
</dbReference>
<evidence type="ECO:0000256" key="5">
    <source>
        <dbReference type="RuleBase" id="RU003345"/>
    </source>
</evidence>
<evidence type="ECO:0000256" key="1">
    <source>
        <dbReference type="ARBA" id="ARBA00009986"/>
    </source>
</evidence>
<dbReference type="EMBL" id="JAYGII010000010">
    <property type="protein sequence ID" value="MEA5445488.1"/>
    <property type="molecule type" value="Genomic_DNA"/>
</dbReference>
<accession>A0AAP6JEF7</accession>
<dbReference type="Proteomes" id="UP001302316">
    <property type="component" value="Unassembled WGS sequence"/>
</dbReference>
<evidence type="ECO:0000256" key="2">
    <source>
        <dbReference type="ARBA" id="ARBA00023002"/>
    </source>
</evidence>
<sequence length="481" mass="52492">MDQIEHYIAGELRGSNEWLDNFEPATGQVSGRIADAGQAELDAAVTAAQAAFPAWRHTPAPERARWLNRLADLVERDLEALAAAESEDTGKPIALARSVDIPRAAANLRFFAAAASQFSSESHLMEDGAINWTLREPHGVVACISPWNLPLYLFTWKIAPALAAGNCVIGKPSEVTPKTAWLFSRLCIEAGLPSGVLNILHGRGPEIGARLVSHPAIKAISFTGGTATGARIAQVAAPQFKKLSLELGGKNPTLVFEDCDWDRTLDETLRAAFANQGQICLCGSRLLVQRSIYEPFRDAFVARARALTPADPSLPETRQGAVVSRPHYDKVLGCIEQAREDGATILCGGEPAKVAGRCEQGWFIEPTVIEGLDPTCRTNQQEIFGPVVSLLPFDDEDQALAIANGVDYGLACSIWTRDIQRAHRLARDIESGLVWINCWMRRDLRVPMGGMKQSGVGREGGWEAMRFFTEPKNVTIEFNER</sequence>
<gene>
    <name evidence="7" type="ORF">VCB98_06620</name>
</gene>
<evidence type="ECO:0000313" key="8">
    <source>
        <dbReference type="Proteomes" id="UP001302316"/>
    </source>
</evidence>
<keyword evidence="3" id="KW-0520">NAD</keyword>
<dbReference type="InterPro" id="IPR015590">
    <property type="entry name" value="Aldehyde_DH_dom"/>
</dbReference>
<feature type="active site" evidence="4">
    <location>
        <position position="246"/>
    </location>
</feature>
<dbReference type="PANTHER" id="PTHR43720:SF2">
    <property type="entry name" value="2-AMINOMUCONIC SEMIALDEHYDE DEHYDROGENASE"/>
    <property type="match status" value="1"/>
</dbReference>
<dbReference type="Gene3D" id="3.40.605.10">
    <property type="entry name" value="Aldehyde Dehydrogenase, Chain A, domain 1"/>
    <property type="match status" value="1"/>
</dbReference>
<dbReference type="PANTHER" id="PTHR43720">
    <property type="entry name" value="2-AMINOMUCONIC SEMIALDEHYDE DEHYDROGENASE"/>
    <property type="match status" value="1"/>
</dbReference>
<dbReference type="InterPro" id="IPR029510">
    <property type="entry name" value="Ald_DH_CS_GLU"/>
</dbReference>
<comment type="similarity">
    <text evidence="1 5">Belongs to the aldehyde dehydrogenase family.</text>
</comment>
<keyword evidence="2 5" id="KW-0560">Oxidoreductase</keyword>
<dbReference type="CDD" id="cd07093">
    <property type="entry name" value="ALDH_F8_HMSADH"/>
    <property type="match status" value="1"/>
</dbReference>
<dbReference type="AlphaFoldDB" id="A0AAP6JEF7"/>
<evidence type="ECO:0000256" key="4">
    <source>
        <dbReference type="PROSITE-ProRule" id="PRU10007"/>
    </source>
</evidence>
<reference evidence="7 8" key="1">
    <citation type="submission" date="2023-12" db="EMBL/GenBank/DDBJ databases">
        <title>Whole-genome sequencing of halo(alkali)philic microorganisms from hypersaline lakes.</title>
        <authorList>
            <person name="Sorokin D.Y."/>
            <person name="Merkel A.Y."/>
            <person name="Messina E."/>
            <person name="Yakimov M."/>
        </authorList>
    </citation>
    <scope>NUCLEOTIDE SEQUENCE [LARGE SCALE GENOMIC DNA]</scope>
    <source>
        <strain evidence="7 8">AB-CW1</strain>
    </source>
</reference>
<evidence type="ECO:0000313" key="7">
    <source>
        <dbReference type="EMBL" id="MEA5445488.1"/>
    </source>
</evidence>
<dbReference type="PROSITE" id="PS00070">
    <property type="entry name" value="ALDEHYDE_DEHYDR_CYS"/>
    <property type="match status" value="1"/>
</dbReference>
<dbReference type="RefSeq" id="WP_346051114.1">
    <property type="nucleotide sequence ID" value="NZ_JAYGII010000010.1"/>
</dbReference>
<name>A0AAP6JEF7_9GAMM</name>
<proteinExistence type="inferred from homology"/>
<dbReference type="Pfam" id="PF00171">
    <property type="entry name" value="Aldedh"/>
    <property type="match status" value="1"/>
</dbReference>
<evidence type="ECO:0000259" key="6">
    <source>
        <dbReference type="Pfam" id="PF00171"/>
    </source>
</evidence>
<dbReference type="SUPFAM" id="SSF53720">
    <property type="entry name" value="ALDH-like"/>
    <property type="match status" value="1"/>
</dbReference>
<dbReference type="FunFam" id="3.40.309.10:FF:000012">
    <property type="entry name" value="Betaine aldehyde dehydrogenase"/>
    <property type="match status" value="1"/>
</dbReference>
<dbReference type="InterPro" id="IPR016162">
    <property type="entry name" value="Ald_DH_N"/>
</dbReference>
<feature type="domain" description="Aldehyde dehydrogenase" evidence="6">
    <location>
        <begin position="17"/>
        <end position="474"/>
    </location>
</feature>
<dbReference type="InterPro" id="IPR016160">
    <property type="entry name" value="Ald_DH_CS_CYS"/>
</dbReference>
<dbReference type="InterPro" id="IPR016163">
    <property type="entry name" value="Ald_DH_C"/>
</dbReference>
<evidence type="ECO:0000256" key="3">
    <source>
        <dbReference type="ARBA" id="ARBA00023027"/>
    </source>
</evidence>
<protein>
    <submittedName>
        <fullName evidence="7">Aldehyde dehydrogenase</fullName>
    </submittedName>
</protein>
<organism evidence="7 8">
    <name type="scientific">Natronospira elongata</name>
    <dbReference type="NCBI Taxonomy" id="3110268"/>
    <lineage>
        <taxon>Bacteria</taxon>
        <taxon>Pseudomonadati</taxon>
        <taxon>Pseudomonadota</taxon>
        <taxon>Gammaproteobacteria</taxon>
        <taxon>Natronospirales</taxon>
        <taxon>Natronospiraceae</taxon>
        <taxon>Natronospira</taxon>
    </lineage>
</organism>
<dbReference type="FunFam" id="3.40.605.10:FF:000001">
    <property type="entry name" value="Aldehyde dehydrogenase 1"/>
    <property type="match status" value="1"/>
</dbReference>
<dbReference type="InterPro" id="IPR016161">
    <property type="entry name" value="Ald_DH/histidinol_DH"/>
</dbReference>
<dbReference type="Gene3D" id="3.40.309.10">
    <property type="entry name" value="Aldehyde Dehydrogenase, Chain A, domain 2"/>
    <property type="match status" value="1"/>
</dbReference>
<dbReference type="PROSITE" id="PS00687">
    <property type="entry name" value="ALDEHYDE_DEHYDR_GLU"/>
    <property type="match status" value="1"/>
</dbReference>
<comment type="caution">
    <text evidence="7">The sequence shown here is derived from an EMBL/GenBank/DDBJ whole genome shotgun (WGS) entry which is preliminary data.</text>
</comment>
<keyword evidence="8" id="KW-1185">Reference proteome</keyword>